<proteinExistence type="predicted"/>
<feature type="region of interest" description="Disordered" evidence="1">
    <location>
        <begin position="25"/>
        <end position="78"/>
    </location>
</feature>
<organism evidence="2 3">
    <name type="scientific">Gossypium arboreum</name>
    <name type="common">Tree cotton</name>
    <name type="synonym">Gossypium nanking</name>
    <dbReference type="NCBI Taxonomy" id="29729"/>
    <lineage>
        <taxon>Eukaryota</taxon>
        <taxon>Viridiplantae</taxon>
        <taxon>Streptophyta</taxon>
        <taxon>Embryophyta</taxon>
        <taxon>Tracheophyta</taxon>
        <taxon>Spermatophyta</taxon>
        <taxon>Magnoliopsida</taxon>
        <taxon>eudicotyledons</taxon>
        <taxon>Gunneridae</taxon>
        <taxon>Pentapetalae</taxon>
        <taxon>rosids</taxon>
        <taxon>malvids</taxon>
        <taxon>Malvales</taxon>
        <taxon>Malvaceae</taxon>
        <taxon>Malvoideae</taxon>
        <taxon>Gossypium</taxon>
    </lineage>
</organism>
<dbReference type="EMBL" id="JARKNE010000012">
    <property type="protein sequence ID" value="KAK5775159.1"/>
    <property type="molecule type" value="Genomic_DNA"/>
</dbReference>
<keyword evidence="3" id="KW-1185">Reference proteome</keyword>
<protein>
    <submittedName>
        <fullName evidence="2">Uncharacterized protein</fullName>
    </submittedName>
</protein>
<evidence type="ECO:0000313" key="2">
    <source>
        <dbReference type="EMBL" id="KAK5775159.1"/>
    </source>
</evidence>
<dbReference type="Proteomes" id="UP001358586">
    <property type="component" value="Chromosome 12"/>
</dbReference>
<reference evidence="2 3" key="1">
    <citation type="submission" date="2023-03" db="EMBL/GenBank/DDBJ databases">
        <title>WGS of Gossypium arboreum.</title>
        <authorList>
            <person name="Yu D."/>
        </authorList>
    </citation>
    <scope>NUCLEOTIDE SEQUENCE [LARGE SCALE GENOMIC DNA]</scope>
    <source>
        <tissue evidence="2">Leaf</tissue>
    </source>
</reference>
<feature type="compositionally biased region" description="Basic and acidic residues" evidence="1">
    <location>
        <begin position="40"/>
        <end position="71"/>
    </location>
</feature>
<comment type="caution">
    <text evidence="2">The sequence shown here is derived from an EMBL/GenBank/DDBJ whole genome shotgun (WGS) entry which is preliminary data.</text>
</comment>
<gene>
    <name evidence="2" type="ORF">PVK06_043028</name>
</gene>
<evidence type="ECO:0000256" key="1">
    <source>
        <dbReference type="SAM" id="MobiDB-lite"/>
    </source>
</evidence>
<sequence length="78" mass="8817">MSSNAPFTEDRKFFGESPRWLMCRSKFGSGHSDQVTIESSKVKKERELEEDKGTKKDLEEESEGKLGKADETSDPDSD</sequence>
<evidence type="ECO:0000313" key="3">
    <source>
        <dbReference type="Proteomes" id="UP001358586"/>
    </source>
</evidence>
<accession>A0ABR0MPX0</accession>
<name>A0ABR0MPX0_GOSAR</name>